<organism evidence="1 2">
    <name type="scientific">Araneus ventricosus</name>
    <name type="common">Orbweaver spider</name>
    <name type="synonym">Epeira ventricosa</name>
    <dbReference type="NCBI Taxonomy" id="182803"/>
    <lineage>
        <taxon>Eukaryota</taxon>
        <taxon>Metazoa</taxon>
        <taxon>Ecdysozoa</taxon>
        <taxon>Arthropoda</taxon>
        <taxon>Chelicerata</taxon>
        <taxon>Arachnida</taxon>
        <taxon>Araneae</taxon>
        <taxon>Araneomorphae</taxon>
        <taxon>Entelegynae</taxon>
        <taxon>Araneoidea</taxon>
        <taxon>Araneidae</taxon>
        <taxon>Araneus</taxon>
    </lineage>
</organism>
<evidence type="ECO:0000313" key="1">
    <source>
        <dbReference type="EMBL" id="GBM48938.1"/>
    </source>
</evidence>
<dbReference type="InterPro" id="IPR036397">
    <property type="entry name" value="RNaseH_sf"/>
</dbReference>
<reference evidence="1 2" key="1">
    <citation type="journal article" date="2019" name="Sci. Rep.">
        <title>Orb-weaving spider Araneus ventricosus genome elucidates the spidroin gene catalogue.</title>
        <authorList>
            <person name="Kono N."/>
            <person name="Nakamura H."/>
            <person name="Ohtoshi R."/>
            <person name="Moran D.A.P."/>
            <person name="Shinohara A."/>
            <person name="Yoshida Y."/>
            <person name="Fujiwara M."/>
            <person name="Mori M."/>
            <person name="Tomita M."/>
            <person name="Arakawa K."/>
        </authorList>
    </citation>
    <scope>NUCLEOTIDE SEQUENCE [LARGE SCALE GENOMIC DNA]</scope>
</reference>
<dbReference type="Gene3D" id="3.30.420.10">
    <property type="entry name" value="Ribonuclease H-like superfamily/Ribonuclease H"/>
    <property type="match status" value="1"/>
</dbReference>
<dbReference type="PANTHER" id="PTHR47326:SF1">
    <property type="entry name" value="HTH PSQ-TYPE DOMAIN-CONTAINING PROTEIN"/>
    <property type="match status" value="1"/>
</dbReference>
<dbReference type="GO" id="GO:0003676">
    <property type="term" value="F:nucleic acid binding"/>
    <property type="evidence" value="ECO:0007669"/>
    <property type="project" value="InterPro"/>
</dbReference>
<dbReference type="AlphaFoldDB" id="A0A4Y2G8L2"/>
<dbReference type="Proteomes" id="UP000499080">
    <property type="component" value="Unassembled WGS sequence"/>
</dbReference>
<proteinExistence type="predicted"/>
<gene>
    <name evidence="1" type="ORF">AVEN_18436_1</name>
</gene>
<sequence length="121" mass="14127">MLVGMKRNKSCNAIWHRKRRLEGENREKFMAYPRRWIERAGPIAWPPRSPDLIFLWGHFKLLVYATPMDTPGDLIARIIVAAADINSIPGIFECVRESFSHRCRLCNDASDRHFHQLVILL</sequence>
<name>A0A4Y2G8L2_ARAVE</name>
<accession>A0A4Y2G8L2</accession>
<keyword evidence="2" id="KW-1185">Reference proteome</keyword>
<comment type="caution">
    <text evidence="1">The sequence shown here is derived from an EMBL/GenBank/DDBJ whole genome shotgun (WGS) entry which is preliminary data.</text>
</comment>
<dbReference type="EMBL" id="BGPR01001233">
    <property type="protein sequence ID" value="GBM48938.1"/>
    <property type="molecule type" value="Genomic_DNA"/>
</dbReference>
<evidence type="ECO:0000313" key="2">
    <source>
        <dbReference type="Proteomes" id="UP000499080"/>
    </source>
</evidence>
<protein>
    <submittedName>
        <fullName evidence="1">Uncharacterized protein</fullName>
    </submittedName>
</protein>
<dbReference type="PANTHER" id="PTHR47326">
    <property type="entry name" value="TRANSPOSABLE ELEMENT TC3 TRANSPOSASE-LIKE PROTEIN"/>
    <property type="match status" value="1"/>
</dbReference>